<sequence length="111" mass="11899">MASHATTINAFPAFEGAHLPEPAGRHRQPRHDAAGADIVEYPAPQHATLSLARSLRLAATGPAIDAALSRWQCQALRHGRQMSGWGIALGERIMALPRQGASEGQPREGMF</sequence>
<reference evidence="2 3" key="1">
    <citation type="submission" date="2016-04" db="EMBL/GenBank/DDBJ databases">
        <title>Draft genome sequence of Janthinobacterium psychrotolerans sp. nov., isolated from freshwater sediments in Denmark.</title>
        <authorList>
            <person name="Gong X."/>
            <person name="Skrivergaard S."/>
            <person name="Korsgaard B.S."/>
            <person name="Schreiber L."/>
            <person name="Marshall I.P."/>
            <person name="Finster K."/>
            <person name="Schramm A."/>
        </authorList>
    </citation>
    <scope>NUCLEOTIDE SEQUENCE [LARGE SCALE GENOMIC DNA]</scope>
    <source>
        <strain evidence="2 3">S3-2</strain>
    </source>
</reference>
<protein>
    <submittedName>
        <fullName evidence="2">Uncharacterized protein</fullName>
    </submittedName>
</protein>
<keyword evidence="3" id="KW-1185">Reference proteome</keyword>
<dbReference type="Proteomes" id="UP000092713">
    <property type="component" value="Unassembled WGS sequence"/>
</dbReference>
<gene>
    <name evidence="2" type="ORF">ASR47_1001212</name>
</gene>
<name>A0A1A7BVE9_9BURK</name>
<accession>A0A1A7BVE9</accession>
<organism evidence="2 3">
    <name type="scientific">Janthinobacterium psychrotolerans</name>
    <dbReference type="NCBI Taxonomy" id="1747903"/>
    <lineage>
        <taxon>Bacteria</taxon>
        <taxon>Pseudomonadati</taxon>
        <taxon>Pseudomonadota</taxon>
        <taxon>Betaproteobacteria</taxon>
        <taxon>Burkholderiales</taxon>
        <taxon>Oxalobacteraceae</taxon>
        <taxon>Janthinobacterium</taxon>
    </lineage>
</organism>
<dbReference type="EMBL" id="LOCQ01000062">
    <property type="protein sequence ID" value="OBV36739.1"/>
    <property type="molecule type" value="Genomic_DNA"/>
</dbReference>
<comment type="caution">
    <text evidence="2">The sequence shown here is derived from an EMBL/GenBank/DDBJ whole genome shotgun (WGS) entry which is preliminary data.</text>
</comment>
<evidence type="ECO:0000313" key="3">
    <source>
        <dbReference type="Proteomes" id="UP000092713"/>
    </source>
</evidence>
<evidence type="ECO:0000256" key="1">
    <source>
        <dbReference type="SAM" id="MobiDB-lite"/>
    </source>
</evidence>
<proteinExistence type="predicted"/>
<evidence type="ECO:0000313" key="2">
    <source>
        <dbReference type="EMBL" id="OBV36739.1"/>
    </source>
</evidence>
<feature type="region of interest" description="Disordered" evidence="1">
    <location>
        <begin position="1"/>
        <end position="32"/>
    </location>
</feature>
<dbReference type="AlphaFoldDB" id="A0A1A7BVE9"/>